<evidence type="ECO:0000256" key="12">
    <source>
        <dbReference type="PROSITE-ProRule" id="PRU00076"/>
    </source>
</evidence>
<feature type="disulfide bond" evidence="13">
    <location>
        <begin position="889"/>
        <end position="903"/>
    </location>
</feature>
<reference evidence="18 19" key="1">
    <citation type="submission" date="2024-04" db="EMBL/GenBank/DDBJ databases">
        <authorList>
            <person name="Rising A."/>
            <person name="Reimegard J."/>
            <person name="Sonavane S."/>
            <person name="Akerstrom W."/>
            <person name="Nylinder S."/>
            <person name="Hedman E."/>
            <person name="Kallberg Y."/>
        </authorList>
    </citation>
    <scope>NUCLEOTIDE SEQUENCE [LARGE SCALE GENOMIC DNA]</scope>
</reference>
<dbReference type="InterPro" id="IPR056737">
    <property type="entry name" value="Beta-prop_ATRN-MKLN-like"/>
</dbReference>
<evidence type="ECO:0000259" key="17">
    <source>
        <dbReference type="PROSITE" id="PS50027"/>
    </source>
</evidence>
<evidence type="ECO:0000256" key="10">
    <source>
        <dbReference type="ARBA" id="ARBA00023180"/>
    </source>
</evidence>
<dbReference type="Pfam" id="PF24973">
    <property type="entry name" value="EGF_LMN_ATRN"/>
    <property type="match status" value="1"/>
</dbReference>
<evidence type="ECO:0000256" key="7">
    <source>
        <dbReference type="ARBA" id="ARBA00022989"/>
    </source>
</evidence>
<evidence type="ECO:0000256" key="14">
    <source>
        <dbReference type="SAM" id="Phobius"/>
    </source>
</evidence>
<accession>A0AAV1YRJ1</accession>
<dbReference type="InterPro" id="IPR056863">
    <property type="entry name" value="LMN_ATRN_NET-like_EGF"/>
</dbReference>
<dbReference type="SMART" id="SM00180">
    <property type="entry name" value="EGF_Lam"/>
    <property type="match status" value="2"/>
</dbReference>
<dbReference type="InterPro" id="IPR002049">
    <property type="entry name" value="LE_dom"/>
</dbReference>
<keyword evidence="5" id="KW-0732">Signal</keyword>
<sequence length="1230" mass="137001">MMEILMVFSTHGRKLKLCDIFKYAYLFVNLIFCILISVETAAVASYQCHDVQCVHGVCREGRCVCDQGWQGNGCHRCGGRVKLTRPSGFIIDGTGNYSVDMQCTWLIESDSPNSTIRLEIAHFETECSWDHLYIFDGDSVFSRLLAAYSGVLVRYGTPSDKLSEIVATSGSAYIYFYSDAAYNMSGVNITYSINSCPKNCSGRGICVDGVCTCWAQWKGEACDVPICPYKCRDNGYCDVEHHKCICNPEYTGFDCSFRIDEGWWAEEPVKEKVQGRALHEMVVIGDEMWVIGGENFHHSSFQNMIKYNFIKKTWTIMSTNSSNEPLNRYCHSVVAYEGNLYMYGGMLYNGTVLNELWLYNTTKHSWHLLSKITMDQNCHSEPCSPLAAMGHTATVVGNYMIVIFGHNPVYGYLNTVQQYQFGSDHWELVATRGAIVKGGYGHTSVYDPGTQRIYVYGGYHSYGAEAALVDFLYAYNSWEYTWILLTPSQSHRYLHSSVILNGMMLVFGGNTHNGTSYSNGGQCFSADFQAYDIACDTWHIMNFPSIHNQNIARFGHSAVVYNGSMYVFGGFNGQMLNDIQKLTPGSCEKNANSTACEKAAPGIKCVWNFEKKICQPFSVTSKVASYHTCSRRGANVTSLCGRLTSCPSCLENTYGCVWCGSSCSHGRCGKNIKETNILDKCEVAESSNCDKLHNCHACHTEYHCGWQTDEKCYTFVRESSNGTEKAILNDDYRVKCEVPCSSRHTCENCTQGPCMWCSSQQMCIESNAYAAVFPVAQCMEWTTQITKCRGLNCRDIQTCDQCQKNPRCGWCDDGSGTGLGVCLEGSAAGPVVLGGSAYSLNNTVCPAGQWYFTTCPACQCNGHSTCVNGTDKCLLPCQHLTEGTHCQQCMAGYHGDPVNGGNCTPCFCNNHGDLCHRETGRCYCTTKGINGPHCNRCDESNHYVGNPEEENGSCFYNLSIDFQYTFNMSKPEDRHYTNINFMNIPVKPDVDVDFTISCSDSALVNISVASSSSPEKFLDENHKCGTFKLRFSHDDHVFGADNSTFYVYVFNFNTPFVLQISFSQHRQLDLLQFFITFSSCFLSLLIMAAIMWKIKQKYDLYRRRQRLFVEMEQMASRPFAGVAVELDAQLLIISSHTGSEDRRKKVIIRKKCHPTPIALEPCSGGKAAVLSLIVRLPPGEEEYTPPGQSGLGIASALVSLGTLCKGNTDVIKETSKLDSWKTSSNSSTCI</sequence>
<dbReference type="GO" id="GO:0005794">
    <property type="term" value="C:Golgi apparatus"/>
    <property type="evidence" value="ECO:0007669"/>
    <property type="project" value="TreeGrafter"/>
</dbReference>
<dbReference type="AlphaFoldDB" id="A0AAV1YRJ1"/>
<proteinExistence type="predicted"/>
<dbReference type="Gene3D" id="2.60.120.290">
    <property type="entry name" value="Spermadhesin, CUB domain"/>
    <property type="match status" value="1"/>
</dbReference>
<dbReference type="Pfam" id="PF00053">
    <property type="entry name" value="EGF_laminin"/>
    <property type="match status" value="1"/>
</dbReference>
<dbReference type="PROSITE" id="PS50026">
    <property type="entry name" value="EGF_3"/>
    <property type="match status" value="1"/>
</dbReference>
<dbReference type="SUPFAM" id="SSF117281">
    <property type="entry name" value="Kelch motif"/>
    <property type="match status" value="2"/>
</dbReference>
<dbReference type="InterPro" id="IPR056732">
    <property type="entry name" value="GBD_ATRN"/>
</dbReference>
<feature type="domain" description="EGF-like" evidence="16">
    <location>
        <begin position="223"/>
        <end position="256"/>
    </location>
</feature>
<feature type="domain" description="CUB" evidence="15">
    <location>
        <begin position="77"/>
        <end position="194"/>
    </location>
</feature>
<keyword evidence="2" id="KW-0880">Kelch repeat</keyword>
<comment type="caution">
    <text evidence="18">The sequence shown here is derived from an EMBL/GenBank/DDBJ whole genome shotgun (WGS) entry which is preliminary data.</text>
</comment>
<dbReference type="Gene3D" id="2.120.10.80">
    <property type="entry name" value="Kelch-type beta propeller"/>
    <property type="match status" value="2"/>
</dbReference>
<evidence type="ECO:0008006" key="20">
    <source>
        <dbReference type="Google" id="ProtNLM"/>
    </source>
</evidence>
<dbReference type="PROSITE" id="PS01180">
    <property type="entry name" value="CUB"/>
    <property type="match status" value="1"/>
</dbReference>
<feature type="domain" description="Laminin EGF-like" evidence="17">
    <location>
        <begin position="858"/>
        <end position="905"/>
    </location>
</feature>
<protein>
    <recommendedName>
        <fullName evidence="20">Attractin</fullName>
    </recommendedName>
</protein>
<evidence type="ECO:0000259" key="16">
    <source>
        <dbReference type="PROSITE" id="PS50026"/>
    </source>
</evidence>
<comment type="subcellular location">
    <subcellularLocation>
        <location evidence="1">Membrane</location>
        <topology evidence="1">Single-pass membrane protein</topology>
    </subcellularLocation>
</comment>
<dbReference type="InterPro" id="IPR035914">
    <property type="entry name" value="Sperma_CUB_dom_sf"/>
</dbReference>
<evidence type="ECO:0000256" key="9">
    <source>
        <dbReference type="ARBA" id="ARBA00023157"/>
    </source>
</evidence>
<dbReference type="CDD" id="cd00041">
    <property type="entry name" value="CUB"/>
    <property type="match status" value="1"/>
</dbReference>
<dbReference type="FunFam" id="2.10.25.10:FF:000001">
    <property type="entry name" value="Tenascin C"/>
    <property type="match status" value="1"/>
</dbReference>
<dbReference type="SMART" id="SM00423">
    <property type="entry name" value="PSI"/>
    <property type="match status" value="3"/>
</dbReference>
<dbReference type="SMART" id="SM00042">
    <property type="entry name" value="CUB"/>
    <property type="match status" value="1"/>
</dbReference>
<dbReference type="InterPro" id="IPR000742">
    <property type="entry name" value="EGF"/>
</dbReference>
<evidence type="ECO:0000313" key="19">
    <source>
        <dbReference type="Proteomes" id="UP001497382"/>
    </source>
</evidence>
<evidence type="ECO:0000256" key="4">
    <source>
        <dbReference type="ARBA" id="ARBA00022692"/>
    </source>
</evidence>
<dbReference type="SUPFAM" id="SSF49854">
    <property type="entry name" value="Spermadhesin, CUB domain"/>
    <property type="match status" value="1"/>
</dbReference>
<keyword evidence="11 13" id="KW-0424">Laminin EGF-like domain</keyword>
<dbReference type="PROSITE" id="PS00022">
    <property type="entry name" value="EGF_1"/>
    <property type="match status" value="1"/>
</dbReference>
<evidence type="ECO:0000256" key="1">
    <source>
        <dbReference type="ARBA" id="ARBA00004167"/>
    </source>
</evidence>
<keyword evidence="7 14" id="KW-1133">Transmembrane helix</keyword>
<dbReference type="PANTHER" id="PTHR46376">
    <property type="entry name" value="LEUCINE-ZIPPER-LIKE TRANSCRIPTIONAL REGULATOR 1"/>
    <property type="match status" value="1"/>
</dbReference>
<organism evidence="18 19">
    <name type="scientific">Larinioides sclopetarius</name>
    <dbReference type="NCBI Taxonomy" id="280406"/>
    <lineage>
        <taxon>Eukaryota</taxon>
        <taxon>Metazoa</taxon>
        <taxon>Ecdysozoa</taxon>
        <taxon>Arthropoda</taxon>
        <taxon>Chelicerata</taxon>
        <taxon>Arachnida</taxon>
        <taxon>Araneae</taxon>
        <taxon>Araneomorphae</taxon>
        <taxon>Entelegynae</taxon>
        <taxon>Araneoidea</taxon>
        <taxon>Araneidae</taxon>
        <taxon>Larinioides</taxon>
    </lineage>
</organism>
<dbReference type="EMBL" id="CAXIEN010000002">
    <property type="protein sequence ID" value="CAL1261557.1"/>
    <property type="molecule type" value="Genomic_DNA"/>
</dbReference>
<evidence type="ECO:0000256" key="11">
    <source>
        <dbReference type="ARBA" id="ARBA00023292"/>
    </source>
</evidence>
<dbReference type="Pfam" id="PF24981">
    <property type="entry name" value="Beta-prop_ATRN-LZTR1"/>
    <property type="match status" value="1"/>
</dbReference>
<dbReference type="InterPro" id="IPR016201">
    <property type="entry name" value="PSI"/>
</dbReference>
<dbReference type="SUPFAM" id="SSF57196">
    <property type="entry name" value="EGF/Laminin"/>
    <property type="match status" value="1"/>
</dbReference>
<feature type="disulfide bond" evidence="12">
    <location>
        <begin position="227"/>
        <end position="237"/>
    </location>
</feature>
<gene>
    <name evidence="18" type="ORF">LARSCL_LOCUS467</name>
</gene>
<dbReference type="SMART" id="SM00181">
    <property type="entry name" value="EGF"/>
    <property type="match status" value="5"/>
</dbReference>
<evidence type="ECO:0000256" key="5">
    <source>
        <dbReference type="ARBA" id="ARBA00022729"/>
    </source>
</evidence>
<keyword evidence="8 14" id="KW-0472">Membrane</keyword>
<name>A0AAV1YRJ1_9ARAC</name>
<keyword evidence="3 12" id="KW-0245">EGF-like domain</keyword>
<dbReference type="Proteomes" id="UP001497382">
    <property type="component" value="Unassembled WGS sequence"/>
</dbReference>
<feature type="transmembrane region" description="Helical" evidence="14">
    <location>
        <begin position="20"/>
        <end position="38"/>
    </location>
</feature>
<keyword evidence="9 12" id="KW-1015">Disulfide bond</keyword>
<dbReference type="InterPro" id="IPR051568">
    <property type="entry name" value="LZTR1/Attractin"/>
</dbReference>
<dbReference type="InterPro" id="IPR000859">
    <property type="entry name" value="CUB_dom"/>
</dbReference>
<keyword evidence="6" id="KW-0677">Repeat</keyword>
<dbReference type="GO" id="GO:0016020">
    <property type="term" value="C:membrane"/>
    <property type="evidence" value="ECO:0007669"/>
    <property type="project" value="UniProtKB-SubCell"/>
</dbReference>
<feature type="disulfide bond" evidence="13">
    <location>
        <begin position="877"/>
        <end position="886"/>
    </location>
</feature>
<feature type="disulfide bond" evidence="12">
    <location>
        <begin position="246"/>
        <end position="255"/>
    </location>
</feature>
<keyword evidence="10" id="KW-0325">Glycoprotein</keyword>
<dbReference type="PANTHER" id="PTHR46376:SF2">
    <property type="entry name" value="DISTRACTED, ISOFORM B"/>
    <property type="match status" value="1"/>
</dbReference>
<evidence type="ECO:0000256" key="3">
    <source>
        <dbReference type="ARBA" id="ARBA00022536"/>
    </source>
</evidence>
<dbReference type="Pfam" id="PF24972">
    <property type="entry name" value="GBD_ATRN"/>
    <property type="match status" value="1"/>
</dbReference>
<keyword evidence="4 14" id="KW-0812">Transmembrane</keyword>
<feature type="transmembrane region" description="Helical" evidence="14">
    <location>
        <begin position="1070"/>
        <end position="1094"/>
    </location>
</feature>
<evidence type="ECO:0000313" key="18">
    <source>
        <dbReference type="EMBL" id="CAL1261557.1"/>
    </source>
</evidence>
<dbReference type="InterPro" id="IPR015915">
    <property type="entry name" value="Kelch-typ_b-propeller"/>
</dbReference>
<evidence type="ECO:0000256" key="2">
    <source>
        <dbReference type="ARBA" id="ARBA00022441"/>
    </source>
</evidence>
<dbReference type="PROSITE" id="PS50027">
    <property type="entry name" value="EGF_LAM_2"/>
    <property type="match status" value="1"/>
</dbReference>
<dbReference type="CDD" id="cd00055">
    <property type="entry name" value="EGF_Lam"/>
    <property type="match status" value="2"/>
</dbReference>
<evidence type="ECO:0000256" key="13">
    <source>
        <dbReference type="PROSITE-ProRule" id="PRU00460"/>
    </source>
</evidence>
<comment type="caution">
    <text evidence="12">Lacks conserved residue(s) required for the propagation of feature annotation.</text>
</comment>
<dbReference type="Pfam" id="PF23106">
    <property type="entry name" value="EGF_Teneurin"/>
    <property type="match status" value="1"/>
</dbReference>
<dbReference type="Gene3D" id="2.10.25.10">
    <property type="entry name" value="Laminin"/>
    <property type="match status" value="2"/>
</dbReference>
<dbReference type="Pfam" id="PF01437">
    <property type="entry name" value="PSI"/>
    <property type="match status" value="1"/>
</dbReference>
<dbReference type="InterPro" id="IPR002165">
    <property type="entry name" value="Plexin_repeat"/>
</dbReference>
<evidence type="ECO:0000256" key="8">
    <source>
        <dbReference type="ARBA" id="ARBA00023136"/>
    </source>
</evidence>
<keyword evidence="19" id="KW-1185">Reference proteome</keyword>
<evidence type="ECO:0000256" key="6">
    <source>
        <dbReference type="ARBA" id="ARBA00022737"/>
    </source>
</evidence>
<evidence type="ECO:0000259" key="15">
    <source>
        <dbReference type="PROSITE" id="PS01180"/>
    </source>
</evidence>